<dbReference type="GO" id="GO:0005576">
    <property type="term" value="C:extracellular region"/>
    <property type="evidence" value="ECO:0007669"/>
    <property type="project" value="InterPro"/>
</dbReference>
<dbReference type="SUPFAM" id="SSF56959">
    <property type="entry name" value="Leukocidin-like"/>
    <property type="match status" value="1"/>
</dbReference>
<dbReference type="PRINTS" id="PR01468">
    <property type="entry name" value="BICOMPNTOXIN"/>
</dbReference>
<dbReference type="EMBL" id="UAWO01000008">
    <property type="protein sequence ID" value="SQC85578.1"/>
    <property type="molecule type" value="Genomic_DNA"/>
</dbReference>
<dbReference type="InterPro" id="IPR016183">
    <property type="entry name" value="Leukocidin/Hemolysin_toxin"/>
</dbReference>
<reference evidence="6 7" key="1">
    <citation type="submission" date="2018-06" db="EMBL/GenBank/DDBJ databases">
        <authorList>
            <consortium name="Pathogen Informatics"/>
            <person name="Doyle S."/>
        </authorList>
    </citation>
    <scope>NUCLEOTIDE SEQUENCE [LARGE SCALE GENOMIC DNA]</scope>
    <source>
        <strain evidence="6 7">NCTC8081</strain>
    </source>
</reference>
<evidence type="ECO:0000259" key="4">
    <source>
        <dbReference type="Pfam" id="PF07968"/>
    </source>
</evidence>
<comment type="similarity">
    <text evidence="1">Belongs to the aerolysin family.</text>
</comment>
<feature type="signal peptide" evidence="3">
    <location>
        <begin position="1"/>
        <end position="27"/>
    </location>
</feature>
<feature type="chain" id="PRO_5033337478" evidence="3">
    <location>
        <begin position="28"/>
        <end position="336"/>
    </location>
</feature>
<feature type="domain" description="Leukocidin/Hemolysin toxin" evidence="4">
    <location>
        <begin position="74"/>
        <end position="328"/>
    </location>
</feature>
<evidence type="ECO:0000313" key="6">
    <source>
        <dbReference type="EMBL" id="SQC85617.1"/>
    </source>
</evidence>
<keyword evidence="2 3" id="KW-0732">Signal</keyword>
<evidence type="ECO:0000256" key="3">
    <source>
        <dbReference type="SAM" id="SignalP"/>
    </source>
</evidence>
<evidence type="ECO:0000256" key="2">
    <source>
        <dbReference type="ARBA" id="ARBA00022729"/>
    </source>
</evidence>
<organism evidence="6 7">
    <name type="scientific">Clostridium perfringens</name>
    <dbReference type="NCBI Taxonomy" id="1502"/>
    <lineage>
        <taxon>Bacteria</taxon>
        <taxon>Bacillati</taxon>
        <taxon>Bacillota</taxon>
        <taxon>Clostridia</taxon>
        <taxon>Eubacteriales</taxon>
        <taxon>Clostridiaceae</taxon>
        <taxon>Clostridium</taxon>
    </lineage>
</organism>
<dbReference type="InterPro" id="IPR003963">
    <property type="entry name" value="Bi-component_toxin_staph"/>
</dbReference>
<sequence length="336" mass="37749">MKKKFISLVIVSSLLNGCLLSPTLVYANDIGTTTTITRNNTSDGYTIITQNDKQIISYQSVDSSSKNEDGFTASIDARFIDDKYSSEMTTLINLTGFMSSKKEDVIKKYNLHDVTNSTAINFPVRYSISILNESINENVKIVDSIPKNTISQKTVSNAMGYKIGGSIKIEENKPKASIESEYVESSTIEYIQPDFSTIQTDHSTSKASWDTKFTETTRGNYNLKSNNPVYGNEMFMYGRYTNVPATENIIPDYQMSKLITGGLNPNMSVVLTAPNGTEESIIKVKMERERNCYYLNWNGANWVGQVYSRLAFDTPNVDSHIFTFKINWLTHKVTAI</sequence>
<name>A0A2X3IHD4_CLOPF</name>
<dbReference type="InterPro" id="IPR036435">
    <property type="entry name" value="Leukocidin/porin_MspA_sf"/>
</dbReference>
<dbReference type="RefSeq" id="WP_111946689.1">
    <property type="nucleotide sequence ID" value="NZ_CATNYA010000102.1"/>
</dbReference>
<gene>
    <name evidence="6" type="primary">hlgB_2</name>
    <name evidence="5" type="synonym">hlgB_1</name>
    <name evidence="5" type="ORF">NCTC8081_03375</name>
    <name evidence="6" type="ORF">NCTC8081_03414</name>
</gene>
<protein>
    <submittedName>
        <fullName evidence="6">Alpha hemolysin</fullName>
    </submittedName>
</protein>
<dbReference type="Gene3D" id="2.70.240.10">
    <property type="entry name" value="Leukocidin/porin MspA"/>
    <property type="match status" value="1"/>
</dbReference>
<proteinExistence type="inferred from homology"/>
<evidence type="ECO:0000313" key="5">
    <source>
        <dbReference type="EMBL" id="SQC85578.1"/>
    </source>
</evidence>
<dbReference type="GO" id="GO:0051715">
    <property type="term" value="P:cytolysis in another organism"/>
    <property type="evidence" value="ECO:0007669"/>
    <property type="project" value="InterPro"/>
</dbReference>
<evidence type="ECO:0000313" key="7">
    <source>
        <dbReference type="Proteomes" id="UP000250234"/>
    </source>
</evidence>
<dbReference type="AlphaFoldDB" id="A0A2X3IHD4"/>
<dbReference type="Proteomes" id="UP000250234">
    <property type="component" value="Unassembled WGS sequence"/>
</dbReference>
<dbReference type="EMBL" id="UAWO01000009">
    <property type="protein sequence ID" value="SQC85617.1"/>
    <property type="molecule type" value="Genomic_DNA"/>
</dbReference>
<dbReference type="NCBIfam" id="TIGR01002">
    <property type="entry name" value="hlyII"/>
    <property type="match status" value="1"/>
</dbReference>
<dbReference type="Pfam" id="PF07968">
    <property type="entry name" value="Leukocidin"/>
    <property type="match status" value="1"/>
</dbReference>
<evidence type="ECO:0000256" key="1">
    <source>
        <dbReference type="ARBA" id="ARBA00009831"/>
    </source>
</evidence>
<accession>A0A2X3IHD4</accession>